<evidence type="ECO:0000256" key="4">
    <source>
        <dbReference type="ARBA" id="ARBA00022801"/>
    </source>
</evidence>
<dbReference type="PANTHER" id="PTHR43660:SF1">
    <property type="entry name" value="DIPEPTIDYL CARBOXYPEPTIDASE"/>
    <property type="match status" value="1"/>
</dbReference>
<gene>
    <name evidence="12" type="ORF">DZC52_12085</name>
</gene>
<evidence type="ECO:0000256" key="8">
    <source>
        <dbReference type="ARBA" id="ARBA00026100"/>
    </source>
</evidence>
<organism evidence="12 13">
    <name type="scientific">Wenzhouxiangella sediminis</name>
    <dbReference type="NCBI Taxonomy" id="1792836"/>
    <lineage>
        <taxon>Bacteria</taxon>
        <taxon>Pseudomonadati</taxon>
        <taxon>Pseudomonadota</taxon>
        <taxon>Gammaproteobacteria</taxon>
        <taxon>Chromatiales</taxon>
        <taxon>Wenzhouxiangellaceae</taxon>
        <taxon>Wenzhouxiangella</taxon>
    </lineage>
</organism>
<dbReference type="FunFam" id="3.40.390.10:FF:000009">
    <property type="entry name" value="Oligopeptidase A"/>
    <property type="match status" value="1"/>
</dbReference>
<dbReference type="OrthoDB" id="9773538at2"/>
<evidence type="ECO:0000256" key="2">
    <source>
        <dbReference type="ARBA" id="ARBA00022670"/>
    </source>
</evidence>
<dbReference type="RefSeq" id="WP_116651405.1">
    <property type="nucleotide sequence ID" value="NZ_QUZK01000044.1"/>
</dbReference>
<dbReference type="GO" id="GO:0004222">
    <property type="term" value="F:metalloendopeptidase activity"/>
    <property type="evidence" value="ECO:0007669"/>
    <property type="project" value="UniProtKB-EC"/>
</dbReference>
<dbReference type="CDD" id="cd06456">
    <property type="entry name" value="M3A_DCP"/>
    <property type="match status" value="1"/>
</dbReference>
<dbReference type="EMBL" id="QUZK01000044">
    <property type="protein sequence ID" value="RFF29624.1"/>
    <property type="molecule type" value="Genomic_DNA"/>
</dbReference>
<evidence type="ECO:0000313" key="12">
    <source>
        <dbReference type="EMBL" id="RFF29624.1"/>
    </source>
</evidence>
<comment type="catalytic activity">
    <reaction evidence="7">
        <text>Hydrolysis of oligopeptides, with broad specificity. Gly or Ala commonly occur as P1 or P1' residues, but more distant residues are also important, as is shown by the fact that Z-Gly-Pro-Gly-|-Gly-Pro-Ala is cleaved, but not Z-(Gly)(5).</text>
        <dbReference type="EC" id="3.4.24.70"/>
    </reaction>
</comment>
<name>A0A3E1K7G7_9GAMM</name>
<dbReference type="InterPro" id="IPR045666">
    <property type="entry name" value="OpdA_N"/>
</dbReference>
<dbReference type="Gene3D" id="1.10.1370.10">
    <property type="entry name" value="Neurolysin, domain 3"/>
    <property type="match status" value="1"/>
</dbReference>
<evidence type="ECO:0000256" key="5">
    <source>
        <dbReference type="ARBA" id="ARBA00022833"/>
    </source>
</evidence>
<dbReference type="InterPro" id="IPR024077">
    <property type="entry name" value="Neurolysin/TOP_dom2"/>
</dbReference>
<dbReference type="Pfam" id="PF19310">
    <property type="entry name" value="TOP_N"/>
    <property type="match status" value="1"/>
</dbReference>
<dbReference type="InterPro" id="IPR001567">
    <property type="entry name" value="Pept_M3A_M3B_dom"/>
</dbReference>
<feature type="domain" description="Peptidase M3A/M3B catalytic" evidence="10">
    <location>
        <begin position="222"/>
        <end position="671"/>
    </location>
</feature>
<evidence type="ECO:0000256" key="9">
    <source>
        <dbReference type="RuleBase" id="RU003435"/>
    </source>
</evidence>
<dbReference type="InterPro" id="IPR045090">
    <property type="entry name" value="Pept_M3A_M3B"/>
</dbReference>
<keyword evidence="3 9" id="KW-0479">Metal-binding</keyword>
<dbReference type="InterPro" id="IPR024079">
    <property type="entry name" value="MetalloPept_cat_dom_sf"/>
</dbReference>
<evidence type="ECO:0000259" key="11">
    <source>
        <dbReference type="Pfam" id="PF19310"/>
    </source>
</evidence>
<reference evidence="12 13" key="1">
    <citation type="submission" date="2018-08" db="EMBL/GenBank/DDBJ databases">
        <title>Wenzhouxiangella salilacus sp. nov., a novel bacterium isolated from a saline lake in Xinjiang Province, China.</title>
        <authorList>
            <person name="Han S."/>
        </authorList>
    </citation>
    <scope>NUCLEOTIDE SEQUENCE [LARGE SCALE GENOMIC DNA]</scope>
    <source>
        <strain evidence="12 13">XDB06</strain>
    </source>
</reference>
<evidence type="ECO:0000256" key="3">
    <source>
        <dbReference type="ARBA" id="ARBA00022723"/>
    </source>
</evidence>
<dbReference type="GO" id="GO:0046872">
    <property type="term" value="F:metal ion binding"/>
    <property type="evidence" value="ECO:0007669"/>
    <property type="project" value="UniProtKB-UniRule"/>
</dbReference>
<accession>A0A3E1K7G7</accession>
<evidence type="ECO:0000259" key="10">
    <source>
        <dbReference type="Pfam" id="PF01432"/>
    </source>
</evidence>
<dbReference type="Gene3D" id="1.10.1370.40">
    <property type="match status" value="1"/>
</dbReference>
<feature type="domain" description="Oligopeptidase A N-terminal" evidence="11">
    <location>
        <begin position="31"/>
        <end position="145"/>
    </location>
</feature>
<dbReference type="GO" id="GO:0006508">
    <property type="term" value="P:proteolysis"/>
    <property type="evidence" value="ECO:0007669"/>
    <property type="project" value="UniProtKB-KW"/>
</dbReference>
<dbReference type="SUPFAM" id="SSF55486">
    <property type="entry name" value="Metalloproteases ('zincins'), catalytic domain"/>
    <property type="match status" value="1"/>
</dbReference>
<sequence length="674" mass="75879">MSNPLLADGLPAFSKIRPEHALPAVEQRLAEYRDVIERIESLGGNVDYDNVVTAEALADNALANTWSSISHLHGVNNTPEWREAYKACLEPMTRFDTERGHNRKLWAAYRALAERDDFDQQEAALKATVEHELRDFHLSGVDLPEPDRQRFGEINMRLSELGNRFGNHVLDATEAYSETFDDVYLLAGLPDAELEMLAGMAREAGKTGWMANLSFPAFRAIITYADDRDLRERFHRAFATRASEIGPQGGRFDNGPVMREMLALRDEQAKLLGFEHHAAMRLSTRMADTAGEVESFLYDLADRAGPQARAQLEELNAFAAGLGAETPLAPWDIAYYSEKLREKKLGINESMLKPWFELQRVFDGLFTTAGDLFGLRFEADDSVDTWHEDVHFFKVLGKDGERLAGLYLDLYSRPRKSGGAWMDVCRARMKVSGVEQLPIAYLTCNFAPPADGRPSLLTHDDVVTIFHEFGHCLHHLLTRIDIPGVAGISGVEWDAVELPSQLMEGWAWEAESLNRYARHVETGEPLPARLLDGLKADQEFQGAMALVRQIEFALCDLTLHTRPGDDPVDIMREVHDRVAVLPMPEYNRFLMSFSHLFDGGYAAGYYSYLWAEQLARDAFELFREKGLFDAETGHRLAHEILEVGSSRPMQESWLAFRGREPALEPLLASYGIAA</sequence>
<keyword evidence="4 9" id="KW-0378">Hydrolase</keyword>
<comment type="caution">
    <text evidence="12">The sequence shown here is derived from an EMBL/GenBank/DDBJ whole genome shotgun (WGS) entry which is preliminary data.</text>
</comment>
<evidence type="ECO:0000256" key="6">
    <source>
        <dbReference type="ARBA" id="ARBA00023049"/>
    </source>
</evidence>
<keyword evidence="13" id="KW-1185">Reference proteome</keyword>
<evidence type="ECO:0000256" key="1">
    <source>
        <dbReference type="ARBA" id="ARBA00006040"/>
    </source>
</evidence>
<keyword evidence="5 9" id="KW-0862">Zinc</keyword>
<comment type="cofactor">
    <cofactor evidence="9">
        <name>Zn(2+)</name>
        <dbReference type="ChEBI" id="CHEBI:29105"/>
    </cofactor>
    <text evidence="9">Binds 1 zinc ion.</text>
</comment>
<dbReference type="Proteomes" id="UP000260351">
    <property type="component" value="Unassembled WGS sequence"/>
</dbReference>
<evidence type="ECO:0000256" key="7">
    <source>
        <dbReference type="ARBA" id="ARBA00024603"/>
    </source>
</evidence>
<keyword evidence="6 9" id="KW-0482">Metalloprotease</keyword>
<dbReference type="Gene3D" id="3.40.390.10">
    <property type="entry name" value="Collagenase (Catalytic Domain)"/>
    <property type="match status" value="1"/>
</dbReference>
<dbReference type="InterPro" id="IPR034005">
    <property type="entry name" value="M3A_DCP"/>
</dbReference>
<protein>
    <recommendedName>
        <fullName evidence="8">oligopeptidase A</fullName>
        <ecNumber evidence="8">3.4.24.70</ecNumber>
    </recommendedName>
</protein>
<dbReference type="GO" id="GO:0005829">
    <property type="term" value="C:cytosol"/>
    <property type="evidence" value="ECO:0007669"/>
    <property type="project" value="UniProtKB-ARBA"/>
</dbReference>
<comment type="similarity">
    <text evidence="1 9">Belongs to the peptidase M3 family.</text>
</comment>
<keyword evidence="2 9" id="KW-0645">Protease</keyword>
<dbReference type="Pfam" id="PF01432">
    <property type="entry name" value="Peptidase_M3"/>
    <property type="match status" value="1"/>
</dbReference>
<dbReference type="AlphaFoldDB" id="A0A3E1K7G7"/>
<dbReference type="EC" id="3.4.24.70" evidence="8"/>
<dbReference type="PANTHER" id="PTHR43660">
    <property type="entry name" value="DIPEPTIDYL CARBOXYPEPTIDASE"/>
    <property type="match status" value="1"/>
</dbReference>
<proteinExistence type="inferred from homology"/>
<evidence type="ECO:0000313" key="13">
    <source>
        <dbReference type="Proteomes" id="UP000260351"/>
    </source>
</evidence>